<dbReference type="RefSeq" id="WP_184211540.1">
    <property type="nucleotide sequence ID" value="NZ_JACHIF010000009.1"/>
</dbReference>
<evidence type="ECO:0000259" key="1">
    <source>
        <dbReference type="Pfam" id="PF00534"/>
    </source>
</evidence>
<dbReference type="Proteomes" id="UP000534294">
    <property type="component" value="Unassembled WGS sequence"/>
</dbReference>
<evidence type="ECO:0000313" key="2">
    <source>
        <dbReference type="EMBL" id="MBB5039604.1"/>
    </source>
</evidence>
<evidence type="ECO:0000313" key="3">
    <source>
        <dbReference type="Proteomes" id="UP000534294"/>
    </source>
</evidence>
<keyword evidence="3" id="KW-1185">Reference proteome</keyword>
<dbReference type="PANTHER" id="PTHR45947:SF3">
    <property type="entry name" value="SULFOQUINOVOSYL TRANSFERASE SQD2"/>
    <property type="match status" value="1"/>
</dbReference>
<reference evidence="2 3" key="1">
    <citation type="submission" date="2020-08" db="EMBL/GenBank/DDBJ databases">
        <title>Genomic Encyclopedia of Type Strains, Phase IV (KMG-IV): sequencing the most valuable type-strain genomes for metagenomic binning, comparative biology and taxonomic classification.</title>
        <authorList>
            <person name="Goeker M."/>
        </authorList>
    </citation>
    <scope>NUCLEOTIDE SEQUENCE [LARGE SCALE GENOMIC DNA]</scope>
    <source>
        <strain evidence="2 3">DSM 12251</strain>
    </source>
</reference>
<keyword evidence="2" id="KW-0808">Transferase</keyword>
<proteinExistence type="predicted"/>
<accession>A0A7W8DR90</accession>
<dbReference type="InterPro" id="IPR050194">
    <property type="entry name" value="Glycosyltransferase_grp1"/>
</dbReference>
<dbReference type="PANTHER" id="PTHR45947">
    <property type="entry name" value="SULFOQUINOVOSYL TRANSFERASE SQD2"/>
    <property type="match status" value="1"/>
</dbReference>
<dbReference type="InterPro" id="IPR001296">
    <property type="entry name" value="Glyco_trans_1"/>
</dbReference>
<sequence length="374" mass="42355">MKPLILLGFISYGPYHLARLKASRDLLTGMNIEGWELSPIQKEYSWEHKRVDYLHAVTDLPLESVSRLQWLIQVWRHLNQLKPDACVLAGYSHIGMLSALIWCRFHGRPVVVMSDSKEDSAPRHSWLEWCKAQILSLYESALVAGSPHRDYFIKLGYDSERIHRGYDVVDNSIYTALKTNPPGINRPYFLVVSRFIPEKNLSFVLSAFAQYVKGCGREKAWDLVICGDGALRAELEGQIRYLGLADKILLPGFLQMDEMLPFYCHAEVFILASLQETWGLVVNEAMASALPVLLSKKCGCFTDLLVSGYNGYGFDPRNEVELSSLMLQCYGMSPEERRAMGARGRLKIVSEYGLNHFAESLGDCLKSSFPECVR</sequence>
<dbReference type="AlphaFoldDB" id="A0A7W8DR90"/>
<name>A0A7W8DR90_9BACT</name>
<dbReference type="Gene3D" id="3.40.50.2000">
    <property type="entry name" value="Glycogen Phosphorylase B"/>
    <property type="match status" value="2"/>
</dbReference>
<dbReference type="CDD" id="cd03801">
    <property type="entry name" value="GT4_PimA-like"/>
    <property type="match status" value="1"/>
</dbReference>
<dbReference type="EMBL" id="JACHIF010000009">
    <property type="protein sequence ID" value="MBB5039604.1"/>
    <property type="molecule type" value="Genomic_DNA"/>
</dbReference>
<organism evidence="2 3">
    <name type="scientific">Prosthecobacter dejongeii</name>
    <dbReference type="NCBI Taxonomy" id="48465"/>
    <lineage>
        <taxon>Bacteria</taxon>
        <taxon>Pseudomonadati</taxon>
        <taxon>Verrucomicrobiota</taxon>
        <taxon>Verrucomicrobiia</taxon>
        <taxon>Verrucomicrobiales</taxon>
        <taxon>Verrucomicrobiaceae</taxon>
        <taxon>Prosthecobacter</taxon>
    </lineage>
</organism>
<dbReference type="GO" id="GO:0016757">
    <property type="term" value="F:glycosyltransferase activity"/>
    <property type="evidence" value="ECO:0007669"/>
    <property type="project" value="InterPro"/>
</dbReference>
<protein>
    <submittedName>
        <fullName evidence="2">Glycosyltransferase involved in cell wall biosynthesis</fullName>
    </submittedName>
</protein>
<gene>
    <name evidence="2" type="ORF">HNQ64_003879</name>
</gene>
<dbReference type="SUPFAM" id="SSF53756">
    <property type="entry name" value="UDP-Glycosyltransferase/glycogen phosphorylase"/>
    <property type="match status" value="1"/>
</dbReference>
<dbReference type="Pfam" id="PF00534">
    <property type="entry name" value="Glycos_transf_1"/>
    <property type="match status" value="1"/>
</dbReference>
<comment type="caution">
    <text evidence="2">The sequence shown here is derived from an EMBL/GenBank/DDBJ whole genome shotgun (WGS) entry which is preliminary data.</text>
</comment>
<feature type="domain" description="Glycosyl transferase family 1" evidence="1">
    <location>
        <begin position="185"/>
        <end position="345"/>
    </location>
</feature>